<dbReference type="PANTHER" id="PTHR23004:SF11">
    <property type="entry name" value="PROTEIN RPI-1"/>
    <property type="match status" value="1"/>
</dbReference>
<dbReference type="GO" id="GO:0005815">
    <property type="term" value="C:microtubule organizing center"/>
    <property type="evidence" value="ECO:0007669"/>
    <property type="project" value="TreeGrafter"/>
</dbReference>
<dbReference type="OrthoDB" id="548799at2759"/>
<dbReference type="GO" id="GO:0005874">
    <property type="term" value="C:microtubule"/>
    <property type="evidence" value="ECO:0007669"/>
    <property type="project" value="TreeGrafter"/>
</dbReference>
<sequence>MSPSDVFSRLTNTSNYTGTHKEKLNALKKAEKPISIILFRNGDKNDQGYKLMVKNFRTFDQVLRCATENVKLITGPVKKIYKSDLKTRIRSIDEFQDGECYLCCSGEAPNPGRLPTAMKVENQ</sequence>
<feature type="domain" description="Doublecortin" evidence="1">
    <location>
        <begin position="34"/>
        <end position="115"/>
    </location>
</feature>
<evidence type="ECO:0000259" key="1">
    <source>
        <dbReference type="PROSITE" id="PS50309"/>
    </source>
</evidence>
<dbReference type="Gene3D" id="3.10.20.230">
    <property type="entry name" value="Doublecortin domain"/>
    <property type="match status" value="1"/>
</dbReference>
<reference evidence="2 3" key="1">
    <citation type="journal article" date="2013" name="Curr. Biol.">
        <title>Shared signatures of parasitism and phylogenomics unite Cryptomycota and microsporidia.</title>
        <authorList>
            <person name="James T.Y."/>
            <person name="Pelin A."/>
            <person name="Bonen L."/>
            <person name="Ahrendt S."/>
            <person name="Sain D."/>
            <person name="Corradi N."/>
            <person name="Stajich J.E."/>
        </authorList>
    </citation>
    <scope>NUCLEOTIDE SEQUENCE [LARGE SCALE GENOMIC DNA]</scope>
    <source>
        <strain evidence="2 3">CSF55</strain>
    </source>
</reference>
<dbReference type="PROSITE" id="PS50309">
    <property type="entry name" value="DC"/>
    <property type="match status" value="1"/>
</dbReference>
<protein>
    <submittedName>
        <fullName evidence="2">Doublecortin domain-containing protein</fullName>
    </submittedName>
</protein>
<organism evidence="2 3">
    <name type="scientific">Rozella allomycis (strain CSF55)</name>
    <dbReference type="NCBI Taxonomy" id="988480"/>
    <lineage>
        <taxon>Eukaryota</taxon>
        <taxon>Fungi</taxon>
        <taxon>Fungi incertae sedis</taxon>
        <taxon>Cryptomycota</taxon>
        <taxon>Cryptomycota incertae sedis</taxon>
        <taxon>Rozella</taxon>
    </lineage>
</organism>
<keyword evidence="3" id="KW-1185">Reference proteome</keyword>
<dbReference type="HOGENOM" id="CLU_2016511_0_0_1"/>
<dbReference type="InterPro" id="IPR003533">
    <property type="entry name" value="Doublecortin_dom"/>
</dbReference>
<accession>A0A075ARN5</accession>
<dbReference type="SUPFAM" id="SSF89837">
    <property type="entry name" value="Doublecortin (DC)"/>
    <property type="match status" value="1"/>
</dbReference>
<dbReference type="Proteomes" id="UP000030755">
    <property type="component" value="Unassembled WGS sequence"/>
</dbReference>
<dbReference type="Pfam" id="PF03607">
    <property type="entry name" value="DCX"/>
    <property type="match status" value="1"/>
</dbReference>
<dbReference type="CDD" id="cd01617">
    <property type="entry name" value="DCX"/>
    <property type="match status" value="1"/>
</dbReference>
<dbReference type="InterPro" id="IPR036572">
    <property type="entry name" value="Doublecortin_dom_sf"/>
</dbReference>
<dbReference type="EMBL" id="KE561094">
    <property type="protein sequence ID" value="EPZ32946.1"/>
    <property type="molecule type" value="Genomic_DNA"/>
</dbReference>
<dbReference type="STRING" id="988480.A0A075ARN5"/>
<dbReference type="SMART" id="SM00537">
    <property type="entry name" value="DCX"/>
    <property type="match status" value="1"/>
</dbReference>
<evidence type="ECO:0000313" key="3">
    <source>
        <dbReference type="Proteomes" id="UP000030755"/>
    </source>
</evidence>
<proteinExistence type="predicted"/>
<name>A0A075ARN5_ROZAC</name>
<gene>
    <name evidence="2" type="ORF">O9G_005423</name>
</gene>
<dbReference type="GO" id="GO:0035556">
    <property type="term" value="P:intracellular signal transduction"/>
    <property type="evidence" value="ECO:0007669"/>
    <property type="project" value="InterPro"/>
</dbReference>
<evidence type="ECO:0000313" key="2">
    <source>
        <dbReference type="EMBL" id="EPZ32946.1"/>
    </source>
</evidence>
<dbReference type="PANTHER" id="PTHR23004">
    <property type="entry name" value="DOUBLECORTIN DOMAIN CONTAINING 2"/>
    <property type="match status" value="1"/>
</dbReference>
<dbReference type="AlphaFoldDB" id="A0A075ARN5"/>